<organism evidence="1 2">
    <name type="scientific">Eumeta variegata</name>
    <name type="common">Bagworm moth</name>
    <name type="synonym">Eumeta japonica</name>
    <dbReference type="NCBI Taxonomy" id="151549"/>
    <lineage>
        <taxon>Eukaryota</taxon>
        <taxon>Metazoa</taxon>
        <taxon>Ecdysozoa</taxon>
        <taxon>Arthropoda</taxon>
        <taxon>Hexapoda</taxon>
        <taxon>Insecta</taxon>
        <taxon>Pterygota</taxon>
        <taxon>Neoptera</taxon>
        <taxon>Endopterygota</taxon>
        <taxon>Lepidoptera</taxon>
        <taxon>Glossata</taxon>
        <taxon>Ditrysia</taxon>
        <taxon>Tineoidea</taxon>
        <taxon>Psychidae</taxon>
        <taxon>Oiketicinae</taxon>
        <taxon>Eumeta</taxon>
    </lineage>
</organism>
<dbReference type="Gene3D" id="3.10.10.10">
    <property type="entry name" value="HIV Type 1 Reverse Transcriptase, subunit A, domain 1"/>
    <property type="match status" value="1"/>
</dbReference>
<evidence type="ECO:0000313" key="1">
    <source>
        <dbReference type="EMBL" id="GBP19694.1"/>
    </source>
</evidence>
<protein>
    <submittedName>
        <fullName evidence="1">Uncharacterized protein K02A2.6</fullName>
    </submittedName>
</protein>
<comment type="caution">
    <text evidence="1">The sequence shown here is derived from an EMBL/GenBank/DDBJ whole genome shotgun (WGS) entry which is preliminary data.</text>
</comment>
<dbReference type="PANTHER" id="PTHR37984:SF5">
    <property type="entry name" value="PROTEIN NYNRIN-LIKE"/>
    <property type="match status" value="1"/>
</dbReference>
<sequence>MTKSRRGARQAGRNGYFAKSINYSDCETSIKPVLRLNGTARMRGDYPVTLIKVLHVDRYPLPSIEELFARLHRGKESSKLNLTTAYMQLELADELQPPTYTNTHRDHIFSCLVFVLSPAPLMSVQKTME</sequence>
<accession>A0A4C1U0W9</accession>
<gene>
    <name evidence="1" type="ORF">EVAR_75666_1</name>
</gene>
<dbReference type="PANTHER" id="PTHR37984">
    <property type="entry name" value="PROTEIN CBG26694"/>
    <property type="match status" value="1"/>
</dbReference>
<dbReference type="Proteomes" id="UP000299102">
    <property type="component" value="Unassembled WGS sequence"/>
</dbReference>
<dbReference type="GO" id="GO:0071897">
    <property type="term" value="P:DNA biosynthetic process"/>
    <property type="evidence" value="ECO:0007669"/>
    <property type="project" value="UniProtKB-ARBA"/>
</dbReference>
<reference evidence="1 2" key="1">
    <citation type="journal article" date="2019" name="Commun. Biol.">
        <title>The bagworm genome reveals a unique fibroin gene that provides high tensile strength.</title>
        <authorList>
            <person name="Kono N."/>
            <person name="Nakamura H."/>
            <person name="Ohtoshi R."/>
            <person name="Tomita M."/>
            <person name="Numata K."/>
            <person name="Arakawa K."/>
        </authorList>
    </citation>
    <scope>NUCLEOTIDE SEQUENCE [LARGE SCALE GENOMIC DNA]</scope>
</reference>
<name>A0A4C1U0W9_EUMVA</name>
<dbReference type="SUPFAM" id="SSF56672">
    <property type="entry name" value="DNA/RNA polymerases"/>
    <property type="match status" value="1"/>
</dbReference>
<proteinExistence type="predicted"/>
<dbReference type="STRING" id="151549.A0A4C1U0W9"/>
<dbReference type="InterPro" id="IPR043502">
    <property type="entry name" value="DNA/RNA_pol_sf"/>
</dbReference>
<dbReference type="InterPro" id="IPR050951">
    <property type="entry name" value="Retrovirus_Pol_polyprotein"/>
</dbReference>
<dbReference type="OrthoDB" id="10058156at2759"/>
<evidence type="ECO:0000313" key="2">
    <source>
        <dbReference type="Proteomes" id="UP000299102"/>
    </source>
</evidence>
<dbReference type="EMBL" id="BGZK01000110">
    <property type="protein sequence ID" value="GBP19694.1"/>
    <property type="molecule type" value="Genomic_DNA"/>
</dbReference>
<keyword evidence="2" id="KW-1185">Reference proteome</keyword>
<dbReference type="InterPro" id="IPR043128">
    <property type="entry name" value="Rev_trsase/Diguanyl_cyclase"/>
</dbReference>
<dbReference type="AlphaFoldDB" id="A0A4C1U0W9"/>
<dbReference type="Gene3D" id="3.30.70.270">
    <property type="match status" value="1"/>
</dbReference>